<sequence>MERFCFLVILALSGLAMALQLTTLCYAAQAQPQPIYDIDGDELTGNNTYTIMAADRNLSNHCVSVGSFRREECHKHATLTPCKQFGETRGVHVSIKPAEASDGSGKEASIRLSTDVVVEFKGVVTWCKHHLQWYVHGEITNQTHVTASCFRGMKGCQPFGRHMQGTEFPVPHREARESSLLKQLKNERNQEIVHAVKPDILEGIAVWCVRAIECQEMATGRDGGQELEMQLVCCRDEFELEG</sequence>
<proteinExistence type="predicted"/>
<reference evidence="1" key="1">
    <citation type="submission" date="2015-06" db="UniProtKB">
        <authorList>
            <consortium name="EnsemblPlants"/>
        </authorList>
    </citation>
    <scope>IDENTIFICATION</scope>
</reference>
<dbReference type="InterPro" id="IPR011065">
    <property type="entry name" value="Kunitz_inhibitor_STI-like_sf"/>
</dbReference>
<dbReference type="PANTHER" id="PTHR33107">
    <property type="entry name" value="KUNITZ TRYPSIN INHIBITOR 2"/>
    <property type="match status" value="1"/>
</dbReference>
<dbReference type="Pfam" id="PF00197">
    <property type="entry name" value="Kunitz_legume"/>
    <property type="match status" value="1"/>
</dbReference>
<dbReference type="SUPFAM" id="SSF50386">
    <property type="entry name" value="STI-like"/>
    <property type="match status" value="1"/>
</dbReference>
<dbReference type="PANTHER" id="PTHR33107:SF22">
    <property type="entry name" value="ALPHA-AMYLASE_SUBTILISIN INHIBITOR"/>
    <property type="match status" value="1"/>
</dbReference>
<dbReference type="PROSITE" id="PS00283">
    <property type="entry name" value="SOYBEAN_KUNITZ"/>
    <property type="match status" value="1"/>
</dbReference>
<organism evidence="1">
    <name type="scientific">Aegilops tauschii</name>
    <name type="common">Tausch's goatgrass</name>
    <name type="synonym">Aegilops squarrosa</name>
    <dbReference type="NCBI Taxonomy" id="37682"/>
    <lineage>
        <taxon>Eukaryota</taxon>
        <taxon>Viridiplantae</taxon>
        <taxon>Streptophyta</taxon>
        <taxon>Embryophyta</taxon>
        <taxon>Tracheophyta</taxon>
        <taxon>Spermatophyta</taxon>
        <taxon>Magnoliopsida</taxon>
        <taxon>Liliopsida</taxon>
        <taxon>Poales</taxon>
        <taxon>Poaceae</taxon>
        <taxon>BOP clade</taxon>
        <taxon>Pooideae</taxon>
        <taxon>Triticodae</taxon>
        <taxon>Triticeae</taxon>
        <taxon>Triticinae</taxon>
        <taxon>Aegilops</taxon>
    </lineage>
</organism>
<dbReference type="Gene3D" id="2.80.10.50">
    <property type="match status" value="1"/>
</dbReference>
<dbReference type="AlphaFoldDB" id="M8AVS0"/>
<name>M8AVS0_AEGTA</name>
<dbReference type="InterPro" id="IPR002160">
    <property type="entry name" value="Prot_inh_Kunz-lg"/>
</dbReference>
<dbReference type="EnsemblPlants" id="EMT08567">
    <property type="protein sequence ID" value="EMT08567"/>
    <property type="gene ID" value="F775_06350"/>
</dbReference>
<evidence type="ECO:0000313" key="1">
    <source>
        <dbReference type="EnsemblPlants" id="EMT08567"/>
    </source>
</evidence>
<dbReference type="GO" id="GO:0004866">
    <property type="term" value="F:endopeptidase inhibitor activity"/>
    <property type="evidence" value="ECO:0007669"/>
    <property type="project" value="InterPro"/>
</dbReference>
<protein>
    <submittedName>
        <fullName evidence="1">Uncharacterized protein</fullName>
    </submittedName>
</protein>
<accession>M8AVS0</accession>